<accession>A0ABS5ZFL3</accession>
<organism evidence="1 2">
    <name type="scientific">Zooshikella harenae</name>
    <dbReference type="NCBI Taxonomy" id="2827238"/>
    <lineage>
        <taxon>Bacteria</taxon>
        <taxon>Pseudomonadati</taxon>
        <taxon>Pseudomonadota</taxon>
        <taxon>Gammaproteobacteria</taxon>
        <taxon>Oceanospirillales</taxon>
        <taxon>Zooshikellaceae</taxon>
        <taxon>Zooshikella</taxon>
    </lineage>
</organism>
<evidence type="ECO:0000313" key="2">
    <source>
        <dbReference type="Proteomes" id="UP000690515"/>
    </source>
</evidence>
<gene>
    <name evidence="1" type="ORF">KCG35_16390</name>
</gene>
<dbReference type="RefSeq" id="WP_215820875.1">
    <property type="nucleotide sequence ID" value="NZ_JAGSOY010000044.1"/>
</dbReference>
<sequence length="108" mass="12341">MPALSAHQALSTHQDSTTHKLIVTLVDTIMQRNTNNEVIQQFLIGQSVYSRQQVQQLSDEILLAVYRALLIKHYQQLPDQQLITEMRIYGLDYTVDLAEDYSAAAMAY</sequence>
<evidence type="ECO:0000313" key="1">
    <source>
        <dbReference type="EMBL" id="MBU2712648.1"/>
    </source>
</evidence>
<reference evidence="1 2" key="1">
    <citation type="submission" date="2021-04" db="EMBL/GenBank/DDBJ databases">
        <authorList>
            <person name="Pira H."/>
            <person name="Risdian C."/>
            <person name="Wink J."/>
        </authorList>
    </citation>
    <scope>NUCLEOTIDE SEQUENCE [LARGE SCALE GENOMIC DNA]</scope>
    <source>
        <strain evidence="1 2">WH53</strain>
    </source>
</reference>
<dbReference type="Proteomes" id="UP000690515">
    <property type="component" value="Unassembled WGS sequence"/>
</dbReference>
<proteinExistence type="predicted"/>
<dbReference type="EMBL" id="JAGSOY010000044">
    <property type="protein sequence ID" value="MBU2712648.1"/>
    <property type="molecule type" value="Genomic_DNA"/>
</dbReference>
<keyword evidence="2" id="KW-1185">Reference proteome</keyword>
<protein>
    <submittedName>
        <fullName evidence="1">Uncharacterized protein</fullName>
    </submittedName>
</protein>
<name>A0ABS5ZFL3_9GAMM</name>
<comment type="caution">
    <text evidence="1">The sequence shown here is derived from an EMBL/GenBank/DDBJ whole genome shotgun (WGS) entry which is preliminary data.</text>
</comment>